<dbReference type="Pfam" id="PF07715">
    <property type="entry name" value="Plug"/>
    <property type="match status" value="1"/>
</dbReference>
<protein>
    <recommendedName>
        <fullName evidence="12">TonB-dependent receptor plug domain-containing protein</fullName>
    </recommendedName>
</protein>
<sequence>MKSITLHDSRRAGSLSRTIIRTLSASVLSLGMFVVTSAGHAQDADSAEDSTVTYPAAYFEQWAPVTAQDMINRIPGVGSVTGNNFGRSSGGRGLGGGGGNQILIDGKRVAGKSNEASSQLARIPSDKVRYIELIRGTSADLDVRADQIVNIVLTEALSSRSFSYEINTDRYMDSHVQPGGKIALNGQQGGLNYQLSAEAEPRHDFRPSFESSVLGDFSPNDIISEERTRDQYTYSYATNLAYDINADSSVRLNMLYSDYDNTVDIDRRITDLTVSPAQTVVEREVIPGVNNNWEIGGDYERVFSNNHRFKILFIANQKNEESTRERFAREGNENEVKELYLNSDATTEERIIRTSYSLGLMDGQDMELGIERAQTTLDSRLRLGLPGTGPGNDNFGGLTPVAVSNANSTVEEIRYEPFVVHNWQISPRMTLESSLLYEASEITQTGDVFNQRDFGFFKPKLDLRYDLGNGKQLRATATKAVRQLSFSDFVASSDTRDDDAETMAGNTNLRQEQVWNFDLGAEYRLPNDLGVIDGSIFYMQHIDVIERIDVSVTPDNLVSANGNIGDGDMYGLRLSGSVRMDPINLPDLMIISSFEVKDSEITDPFLGIDRRFENFERGRFQLGFRHDLPAFRINYGMNWNNRFEGNIKRYDINNIESSYGDPNVSAFLEYVTPGNIRVRFDARNATNNIQCRDRTRFDGRISNAAISEIEYYCAEAARVVSIKINGTF</sequence>
<dbReference type="Pfam" id="PF00593">
    <property type="entry name" value="TonB_dep_Rec_b-barrel"/>
    <property type="match status" value="1"/>
</dbReference>
<keyword evidence="6" id="KW-0472">Membrane</keyword>
<gene>
    <name evidence="11" type="ORF">LCGC14_0061870</name>
</gene>
<evidence type="ECO:0000256" key="4">
    <source>
        <dbReference type="ARBA" id="ARBA00022729"/>
    </source>
</evidence>
<dbReference type="SUPFAM" id="SSF56935">
    <property type="entry name" value="Porins"/>
    <property type="match status" value="1"/>
</dbReference>
<organism evidence="11">
    <name type="scientific">marine sediment metagenome</name>
    <dbReference type="NCBI Taxonomy" id="412755"/>
    <lineage>
        <taxon>unclassified sequences</taxon>
        <taxon>metagenomes</taxon>
        <taxon>ecological metagenomes</taxon>
    </lineage>
</organism>
<dbReference type="AlphaFoldDB" id="A0A0F9VPF9"/>
<dbReference type="InterPro" id="IPR039426">
    <property type="entry name" value="TonB-dep_rcpt-like"/>
</dbReference>
<keyword evidence="4" id="KW-0732">Signal</keyword>
<keyword evidence="5" id="KW-0798">TonB box</keyword>
<accession>A0A0F9VPF9</accession>
<evidence type="ECO:0000259" key="9">
    <source>
        <dbReference type="Pfam" id="PF00593"/>
    </source>
</evidence>
<dbReference type="PANTHER" id="PTHR30069">
    <property type="entry name" value="TONB-DEPENDENT OUTER MEMBRANE RECEPTOR"/>
    <property type="match status" value="1"/>
</dbReference>
<dbReference type="InterPro" id="IPR000531">
    <property type="entry name" value="Beta-barrel_TonB"/>
</dbReference>
<comment type="caution">
    <text evidence="11">The sequence shown here is derived from an EMBL/GenBank/DDBJ whole genome shotgun (WGS) entry which is preliminary data.</text>
</comment>
<dbReference type="EMBL" id="LAZR01000014">
    <property type="protein sequence ID" value="KKO07001.1"/>
    <property type="molecule type" value="Genomic_DNA"/>
</dbReference>
<proteinExistence type="predicted"/>
<evidence type="ECO:0000256" key="8">
    <source>
        <dbReference type="ARBA" id="ARBA00023237"/>
    </source>
</evidence>
<dbReference type="GO" id="GO:0015344">
    <property type="term" value="F:siderophore uptake transmembrane transporter activity"/>
    <property type="evidence" value="ECO:0007669"/>
    <property type="project" value="TreeGrafter"/>
</dbReference>
<dbReference type="Gene3D" id="2.40.170.20">
    <property type="entry name" value="TonB-dependent receptor, beta-barrel domain"/>
    <property type="match status" value="1"/>
</dbReference>
<evidence type="ECO:0000256" key="7">
    <source>
        <dbReference type="ARBA" id="ARBA00023170"/>
    </source>
</evidence>
<keyword evidence="7" id="KW-0675">Receptor</keyword>
<evidence type="ECO:0008006" key="12">
    <source>
        <dbReference type="Google" id="ProtNLM"/>
    </source>
</evidence>
<dbReference type="GO" id="GO:0009279">
    <property type="term" value="C:cell outer membrane"/>
    <property type="evidence" value="ECO:0007669"/>
    <property type="project" value="UniProtKB-SubCell"/>
</dbReference>
<name>A0A0F9VPF9_9ZZZZ</name>
<evidence type="ECO:0000313" key="11">
    <source>
        <dbReference type="EMBL" id="KKO07001.1"/>
    </source>
</evidence>
<feature type="domain" description="TonB-dependent receptor-like beta-barrel" evidence="9">
    <location>
        <begin position="242"/>
        <end position="684"/>
    </location>
</feature>
<evidence type="ECO:0000256" key="2">
    <source>
        <dbReference type="ARBA" id="ARBA00022448"/>
    </source>
</evidence>
<dbReference type="PANTHER" id="PTHR30069:SF29">
    <property type="entry name" value="HEMOGLOBIN AND HEMOGLOBIN-HAPTOGLOBIN-BINDING PROTEIN 1-RELATED"/>
    <property type="match status" value="1"/>
</dbReference>
<dbReference type="InterPro" id="IPR012910">
    <property type="entry name" value="Plug_dom"/>
</dbReference>
<comment type="subcellular location">
    <subcellularLocation>
        <location evidence="1">Cell outer membrane</location>
        <topology evidence="1">Multi-pass membrane protein</topology>
    </subcellularLocation>
</comment>
<evidence type="ECO:0000256" key="6">
    <source>
        <dbReference type="ARBA" id="ARBA00023136"/>
    </source>
</evidence>
<keyword evidence="2" id="KW-0813">Transport</keyword>
<dbReference type="InterPro" id="IPR036942">
    <property type="entry name" value="Beta-barrel_TonB_sf"/>
</dbReference>
<reference evidence="11" key="1">
    <citation type="journal article" date="2015" name="Nature">
        <title>Complex archaea that bridge the gap between prokaryotes and eukaryotes.</title>
        <authorList>
            <person name="Spang A."/>
            <person name="Saw J.H."/>
            <person name="Jorgensen S.L."/>
            <person name="Zaremba-Niedzwiedzka K."/>
            <person name="Martijn J."/>
            <person name="Lind A.E."/>
            <person name="van Eijk R."/>
            <person name="Schleper C."/>
            <person name="Guy L."/>
            <person name="Ettema T.J."/>
        </authorList>
    </citation>
    <scope>NUCLEOTIDE SEQUENCE</scope>
</reference>
<evidence type="ECO:0000256" key="5">
    <source>
        <dbReference type="ARBA" id="ARBA00023077"/>
    </source>
</evidence>
<dbReference type="GO" id="GO:0044718">
    <property type="term" value="P:siderophore transmembrane transport"/>
    <property type="evidence" value="ECO:0007669"/>
    <property type="project" value="TreeGrafter"/>
</dbReference>
<evidence type="ECO:0000259" key="10">
    <source>
        <dbReference type="Pfam" id="PF07715"/>
    </source>
</evidence>
<dbReference type="InterPro" id="IPR037066">
    <property type="entry name" value="Plug_dom_sf"/>
</dbReference>
<evidence type="ECO:0000256" key="1">
    <source>
        <dbReference type="ARBA" id="ARBA00004571"/>
    </source>
</evidence>
<evidence type="ECO:0000256" key="3">
    <source>
        <dbReference type="ARBA" id="ARBA00022692"/>
    </source>
</evidence>
<feature type="domain" description="TonB-dependent receptor plug" evidence="10">
    <location>
        <begin position="49"/>
        <end position="139"/>
    </location>
</feature>
<dbReference type="Gene3D" id="2.170.130.10">
    <property type="entry name" value="TonB-dependent receptor, plug domain"/>
    <property type="match status" value="1"/>
</dbReference>
<keyword evidence="3" id="KW-0812">Transmembrane</keyword>
<keyword evidence="8" id="KW-0998">Cell outer membrane</keyword>